<evidence type="ECO:0000256" key="3">
    <source>
        <dbReference type="ARBA" id="ARBA00022519"/>
    </source>
</evidence>
<keyword evidence="2" id="KW-1003">Cell membrane</keyword>
<organism evidence="9 10">
    <name type="scientific">Aerococcus viridans</name>
    <dbReference type="NCBI Taxonomy" id="1377"/>
    <lineage>
        <taxon>Bacteria</taxon>
        <taxon>Bacillati</taxon>
        <taxon>Bacillota</taxon>
        <taxon>Bacilli</taxon>
        <taxon>Lactobacillales</taxon>
        <taxon>Aerococcaceae</taxon>
        <taxon>Aerococcus</taxon>
    </lineage>
</organism>
<evidence type="ECO:0000256" key="4">
    <source>
        <dbReference type="ARBA" id="ARBA00022692"/>
    </source>
</evidence>
<feature type="transmembrane region" description="Helical" evidence="7">
    <location>
        <begin position="7"/>
        <end position="32"/>
    </location>
</feature>
<evidence type="ECO:0000256" key="1">
    <source>
        <dbReference type="ARBA" id="ARBA00004429"/>
    </source>
</evidence>
<feature type="transmembrane region" description="Helical" evidence="7">
    <location>
        <begin position="320"/>
        <end position="346"/>
    </location>
</feature>
<feature type="transmembrane region" description="Helical" evidence="7">
    <location>
        <begin position="52"/>
        <end position="73"/>
    </location>
</feature>
<dbReference type="PIRSF" id="PIRSF006066">
    <property type="entry name" value="HI0050"/>
    <property type="match status" value="1"/>
</dbReference>
<dbReference type="GO" id="GO:0005886">
    <property type="term" value="C:plasma membrane"/>
    <property type="evidence" value="ECO:0007669"/>
    <property type="project" value="UniProtKB-SubCell"/>
</dbReference>
<evidence type="ECO:0000256" key="2">
    <source>
        <dbReference type="ARBA" id="ARBA00022475"/>
    </source>
</evidence>
<dbReference type="InterPro" id="IPR004681">
    <property type="entry name" value="TRAP_DctM"/>
</dbReference>
<evidence type="ECO:0000256" key="6">
    <source>
        <dbReference type="ARBA" id="ARBA00023136"/>
    </source>
</evidence>
<dbReference type="InterPro" id="IPR010656">
    <property type="entry name" value="DctM"/>
</dbReference>
<dbReference type="PANTHER" id="PTHR33362:SF2">
    <property type="entry name" value="TRAP TRANSPORTER LARGE PERMEASE PROTEIN"/>
    <property type="match status" value="1"/>
</dbReference>
<feature type="transmembrane region" description="Helical" evidence="7">
    <location>
        <begin position="248"/>
        <end position="266"/>
    </location>
</feature>
<keyword evidence="5 7" id="KW-1133">Transmembrane helix</keyword>
<dbReference type="GO" id="GO:0022857">
    <property type="term" value="F:transmembrane transporter activity"/>
    <property type="evidence" value="ECO:0007669"/>
    <property type="project" value="TreeGrafter"/>
</dbReference>
<keyword evidence="4 7" id="KW-0812">Transmembrane</keyword>
<dbReference type="PANTHER" id="PTHR33362">
    <property type="entry name" value="SIALIC ACID TRAP TRANSPORTER PERMEASE PROTEIN SIAT-RELATED"/>
    <property type="match status" value="1"/>
</dbReference>
<evidence type="ECO:0000256" key="5">
    <source>
        <dbReference type="ARBA" id="ARBA00022989"/>
    </source>
</evidence>
<evidence type="ECO:0000259" key="8">
    <source>
        <dbReference type="Pfam" id="PF06808"/>
    </source>
</evidence>
<feature type="transmembrane region" description="Helical" evidence="7">
    <location>
        <begin position="219"/>
        <end position="242"/>
    </location>
</feature>
<evidence type="ECO:0000313" key="9">
    <source>
        <dbReference type="EMBL" id="PMC79365.1"/>
    </source>
</evidence>
<dbReference type="AlphaFoldDB" id="A0A2N6UCU3"/>
<feature type="transmembrane region" description="Helical" evidence="7">
    <location>
        <begin position="173"/>
        <end position="198"/>
    </location>
</feature>
<comment type="subcellular location">
    <subcellularLocation>
        <location evidence="1">Cell inner membrane</location>
        <topology evidence="1">Multi-pass membrane protein</topology>
    </subcellularLocation>
</comment>
<sequence>MAVQSLIIMIVLLALLLILGAPIAVSIAIAAVGAILPTVPLDITLITGAQRIFSGTSSFTLVAIPFFVLAGNIMNQGGIAKRLVHFVQAIVGKIPGSLLLTNIGANALFGAISGSAAAAAAAVGGMVKEGEEEAGYDMDLAAATNGASAPSGLLIPPSNALITYSLVSGGTSVAALFVAGYIPGIIWMVACMVVALVLSKRKGYTGETGKFDWGRLGRATIDALLPLSLIVIVIGGIIAGVFTATEGSAIAVIYALIISVFIYKTITWKDLYKILVDSVETSGMVVFLIGVSNILSWVMAFTGIPQAIAGSLLSLTDSPLFIMLIINIILLIAGTFMDVTPAILIFTPIFLPIAESFGISPVHFGIILTYNLCIGNITPPVGNTLFVAIRVGRSTLAKVMPYILGYYSAILAGLLLVTYIPAFSMWLPTLAGLI</sequence>
<keyword evidence="6 7" id="KW-0472">Membrane</keyword>
<dbReference type="Proteomes" id="UP000235701">
    <property type="component" value="Unassembled WGS sequence"/>
</dbReference>
<evidence type="ECO:0000256" key="7">
    <source>
        <dbReference type="SAM" id="Phobius"/>
    </source>
</evidence>
<name>A0A2N6UCU3_9LACT</name>
<gene>
    <name evidence="9" type="ORF">CJ191_07140</name>
</gene>
<evidence type="ECO:0000313" key="10">
    <source>
        <dbReference type="Proteomes" id="UP000235701"/>
    </source>
</evidence>
<proteinExistence type="predicted"/>
<feature type="transmembrane region" description="Helical" evidence="7">
    <location>
        <begin position="286"/>
        <end position="308"/>
    </location>
</feature>
<reference evidence="9 10" key="1">
    <citation type="submission" date="2017-09" db="EMBL/GenBank/DDBJ databases">
        <title>Bacterial strain isolated from the female urinary microbiota.</title>
        <authorList>
            <person name="Thomas-White K."/>
            <person name="Kumar N."/>
            <person name="Forster S."/>
            <person name="Putonti C."/>
            <person name="Lawley T."/>
            <person name="Wolfe A.J."/>
        </authorList>
    </citation>
    <scope>NUCLEOTIDE SEQUENCE [LARGE SCALE GENOMIC DNA]</scope>
    <source>
        <strain evidence="9 10">UMB0240</strain>
    </source>
</reference>
<feature type="domain" description="TRAP C4-dicarboxylate transport system permease DctM subunit" evidence="8">
    <location>
        <begin position="10"/>
        <end position="422"/>
    </location>
</feature>
<dbReference type="NCBIfam" id="TIGR00786">
    <property type="entry name" value="dctM"/>
    <property type="match status" value="1"/>
</dbReference>
<dbReference type="EMBL" id="PNHQ01000017">
    <property type="protein sequence ID" value="PMC79365.1"/>
    <property type="molecule type" value="Genomic_DNA"/>
</dbReference>
<protein>
    <recommendedName>
        <fullName evidence="8">TRAP C4-dicarboxylate transport system permease DctM subunit domain-containing protein</fullName>
    </recommendedName>
</protein>
<accession>A0A2N6UCU3</accession>
<dbReference type="OrthoDB" id="9785600at2"/>
<keyword evidence="10" id="KW-1185">Reference proteome</keyword>
<dbReference type="Pfam" id="PF06808">
    <property type="entry name" value="DctM"/>
    <property type="match status" value="1"/>
</dbReference>
<feature type="transmembrane region" description="Helical" evidence="7">
    <location>
        <begin position="103"/>
        <end position="127"/>
    </location>
</feature>
<comment type="caution">
    <text evidence="9">The sequence shown here is derived from an EMBL/GenBank/DDBJ whole genome shotgun (WGS) entry which is preliminary data.</text>
</comment>
<dbReference type="RefSeq" id="WP_102199392.1">
    <property type="nucleotide sequence ID" value="NZ_PNHQ01000017.1"/>
</dbReference>
<feature type="transmembrane region" description="Helical" evidence="7">
    <location>
        <begin position="403"/>
        <end position="427"/>
    </location>
</feature>
<keyword evidence="3" id="KW-0997">Cell inner membrane</keyword>